<dbReference type="GO" id="GO:0004519">
    <property type="term" value="F:endonuclease activity"/>
    <property type="evidence" value="ECO:0007669"/>
    <property type="project" value="UniProtKB-KW"/>
</dbReference>
<evidence type="ECO:0000256" key="2">
    <source>
        <dbReference type="ARBA" id="ARBA00022649"/>
    </source>
</evidence>
<reference evidence="9 11" key="1">
    <citation type="submission" date="2016-10" db="EMBL/GenBank/DDBJ databases">
        <authorList>
            <person name="Varghese N."/>
            <person name="Submissions S."/>
        </authorList>
    </citation>
    <scope>NUCLEOTIDE SEQUENCE [LARGE SCALE GENOMIC DNA]</scope>
    <source>
        <strain evidence="9 11">CGMCC 1.7012</strain>
    </source>
</reference>
<accession>A0AA94H6W3</accession>
<dbReference type="Gene3D" id="3.30.920.30">
    <property type="entry name" value="Hypothetical protein"/>
    <property type="match status" value="1"/>
</dbReference>
<evidence type="ECO:0000256" key="3">
    <source>
        <dbReference type="ARBA" id="ARBA00022722"/>
    </source>
</evidence>
<proteinExistence type="inferred from homology"/>
<evidence type="ECO:0000313" key="10">
    <source>
        <dbReference type="Proteomes" id="UP000078227"/>
    </source>
</evidence>
<keyword evidence="3" id="KW-0540">Nuclease</keyword>
<evidence type="ECO:0000256" key="1">
    <source>
        <dbReference type="ARBA" id="ARBA00006620"/>
    </source>
</evidence>
<evidence type="ECO:0000256" key="5">
    <source>
        <dbReference type="ARBA" id="ARBA00022801"/>
    </source>
</evidence>
<evidence type="ECO:0000256" key="7">
    <source>
        <dbReference type="ARBA" id="ARBA00023016"/>
    </source>
</evidence>
<keyword evidence="5" id="KW-0378">Hydrolase</keyword>
<keyword evidence="4" id="KW-0255">Endonuclease</keyword>
<keyword evidence="10" id="KW-1185">Reference proteome</keyword>
<gene>
    <name evidence="8" type="ORF">AWR26_21835</name>
    <name evidence="9" type="ORF">SAMN05216286_4152</name>
</gene>
<dbReference type="SUPFAM" id="SSF54786">
    <property type="entry name" value="YcfA/nrd intein domain"/>
    <property type="match status" value="1"/>
</dbReference>
<evidence type="ECO:0000256" key="4">
    <source>
        <dbReference type="ARBA" id="ARBA00022759"/>
    </source>
</evidence>
<keyword evidence="6" id="KW-0694">RNA-binding</keyword>
<dbReference type="RefSeq" id="WP_035886605.1">
    <property type="nucleotide sequence ID" value="NZ_CP014007.2"/>
</dbReference>
<keyword evidence="7" id="KW-0346">Stress response</keyword>
<evidence type="ECO:0000313" key="8">
    <source>
        <dbReference type="EMBL" id="ANI84664.1"/>
    </source>
</evidence>
<comment type="similarity">
    <text evidence="1">Belongs to the HicA mRNA interferase family.</text>
</comment>
<dbReference type="GO" id="GO:0003729">
    <property type="term" value="F:mRNA binding"/>
    <property type="evidence" value="ECO:0007669"/>
    <property type="project" value="InterPro"/>
</dbReference>
<dbReference type="GO" id="GO:0016787">
    <property type="term" value="F:hydrolase activity"/>
    <property type="evidence" value="ECO:0007669"/>
    <property type="project" value="UniProtKB-KW"/>
</dbReference>
<dbReference type="EMBL" id="CP014007">
    <property type="protein sequence ID" value="ANI84664.1"/>
    <property type="molecule type" value="Genomic_DNA"/>
</dbReference>
<dbReference type="InterPro" id="IPR012933">
    <property type="entry name" value="HicA_mRNA_interferase"/>
</dbReference>
<sequence length="60" mass="6771">MKYSEFRKWLLSQGAELTKAPGGGSHFKVRLNGRASVFPFHGSKEIPEPLRKKIMKDLGL</sequence>
<dbReference type="Pfam" id="PF07927">
    <property type="entry name" value="HicA_toxin"/>
    <property type="match status" value="1"/>
</dbReference>
<name>A0AA94H6W3_9ENTR</name>
<dbReference type="AlphaFoldDB" id="A0AA94H6W3"/>
<dbReference type="GeneID" id="66394439"/>
<reference evidence="8 10" key="2">
    <citation type="submission" date="2021-03" db="EMBL/GenBank/DDBJ databases">
        <authorList>
            <person name="Li Y."/>
            <person name="Li S."/>
            <person name="Chen M."/>
            <person name="Peng G."/>
            <person name="Tan Z."/>
            <person name="An Q."/>
        </authorList>
    </citation>
    <scope>NUCLEOTIDE SEQUENCE [LARGE SCALE GENOMIC DNA]</scope>
    <source>
        <strain evidence="8 10">Ola 51</strain>
    </source>
</reference>
<dbReference type="EMBL" id="FOKO01000005">
    <property type="protein sequence ID" value="SFD06090.1"/>
    <property type="molecule type" value="Genomic_DNA"/>
</dbReference>
<evidence type="ECO:0000313" key="11">
    <source>
        <dbReference type="Proteomes" id="UP000182314"/>
    </source>
</evidence>
<dbReference type="InterPro" id="IPR038570">
    <property type="entry name" value="HicA_sf"/>
</dbReference>
<evidence type="ECO:0000313" key="9">
    <source>
        <dbReference type="EMBL" id="SFD06090.1"/>
    </source>
</evidence>
<protein>
    <submittedName>
        <fullName evidence="8">Type II toxin-antitoxin system HicA family toxin</fullName>
    </submittedName>
    <submittedName>
        <fullName evidence="9">mRNA interferase HicA</fullName>
    </submittedName>
</protein>
<evidence type="ECO:0000256" key="6">
    <source>
        <dbReference type="ARBA" id="ARBA00022884"/>
    </source>
</evidence>
<dbReference type="KEGG" id="kor:AWR26_21835"/>
<dbReference type="Proteomes" id="UP000078227">
    <property type="component" value="Chromosome"/>
</dbReference>
<dbReference type="Proteomes" id="UP000182314">
    <property type="component" value="Unassembled WGS sequence"/>
</dbReference>
<keyword evidence="2" id="KW-1277">Toxin-antitoxin system</keyword>
<organism evidence="9 11">
    <name type="scientific">Kosakonia oryzae</name>
    <dbReference type="NCBI Taxonomy" id="497725"/>
    <lineage>
        <taxon>Bacteria</taxon>
        <taxon>Pseudomonadati</taxon>
        <taxon>Pseudomonadota</taxon>
        <taxon>Gammaproteobacteria</taxon>
        <taxon>Enterobacterales</taxon>
        <taxon>Enterobacteriaceae</taxon>
        <taxon>Kosakonia</taxon>
    </lineage>
</organism>